<name>K2A2N0_9BACT</name>
<comment type="caution">
    <text evidence="2">The sequence shown here is derived from an EMBL/GenBank/DDBJ whole genome shotgun (WGS) entry which is preliminary data.</text>
</comment>
<reference evidence="2" key="1">
    <citation type="journal article" date="2012" name="Science">
        <title>Fermentation, hydrogen, and sulfur metabolism in multiple uncultivated bacterial phyla.</title>
        <authorList>
            <person name="Wrighton K.C."/>
            <person name="Thomas B.C."/>
            <person name="Sharon I."/>
            <person name="Miller C.S."/>
            <person name="Castelle C.J."/>
            <person name="VerBerkmoes N.C."/>
            <person name="Wilkins M.J."/>
            <person name="Hettich R.L."/>
            <person name="Lipton M.S."/>
            <person name="Williams K.H."/>
            <person name="Long P.E."/>
            <person name="Banfield J.F."/>
        </authorList>
    </citation>
    <scope>NUCLEOTIDE SEQUENCE [LARGE SCALE GENOMIC DNA]</scope>
</reference>
<feature type="region of interest" description="Disordered" evidence="1">
    <location>
        <begin position="129"/>
        <end position="209"/>
    </location>
</feature>
<sequence length="331" mass="37423">MANPNIDTRWVDSLIQDHDITVKLSDMVQTFNSLVQNKKLTEEEKNEFLKQWLWTDHLKIDEGSNSWLIDKMIQEILRKEGKSKKNERDRVKTDIEARLDGLRGSLSIIDNKEALTSITKGLREKYWKKPIPSPVQPTPVSEAKPNPEISTPPAPAPAHQETKPNSPIAPPEPAKSAPAPAPAQVTPAKSAPAPVPPSAPTTPLVQSTTGKLEISSTKVKIKWVKESLQWHFADVNNPTKTEIIKVLNSFKDKTFDKKMETPESSAAAIFSIQAWLRLQWIDVIIDWVYWTNTSTAIKQFQKKYNETATKKLIVDWIPWTNTIKALLDQLK</sequence>
<organism evidence="2">
    <name type="scientific">uncultured bacterium</name>
    <name type="common">gcode 4</name>
    <dbReference type="NCBI Taxonomy" id="1234023"/>
    <lineage>
        <taxon>Bacteria</taxon>
        <taxon>environmental samples</taxon>
    </lineage>
</organism>
<gene>
    <name evidence="2" type="ORF">ACD_71C00195G0003</name>
</gene>
<dbReference type="AlphaFoldDB" id="K2A2N0"/>
<protein>
    <submittedName>
        <fullName evidence="2">Uncharacterized protein</fullName>
    </submittedName>
</protein>
<evidence type="ECO:0000313" key="2">
    <source>
        <dbReference type="EMBL" id="EKD44254.1"/>
    </source>
</evidence>
<evidence type="ECO:0000256" key="1">
    <source>
        <dbReference type="SAM" id="MobiDB-lite"/>
    </source>
</evidence>
<accession>K2A2N0</accession>
<proteinExistence type="predicted"/>
<feature type="compositionally biased region" description="Low complexity" evidence="1">
    <location>
        <begin position="174"/>
        <end position="192"/>
    </location>
</feature>
<dbReference type="EMBL" id="AMFJ01028926">
    <property type="protein sequence ID" value="EKD44254.1"/>
    <property type="molecule type" value="Genomic_DNA"/>
</dbReference>